<protein>
    <submittedName>
        <fullName evidence="2">VOC family protein</fullName>
    </submittedName>
</protein>
<gene>
    <name evidence="2" type="ORF">MMF93_08870</name>
</gene>
<dbReference type="Pfam" id="PF06983">
    <property type="entry name" value="3-dmu-9_3-mt"/>
    <property type="match status" value="1"/>
</dbReference>
<keyword evidence="3" id="KW-1185">Reference proteome</keyword>
<dbReference type="SUPFAM" id="SSF54593">
    <property type="entry name" value="Glyoxalase/Bleomycin resistance protein/Dihydroxybiphenyl dioxygenase"/>
    <property type="match status" value="1"/>
</dbReference>
<name>A0ABY3XQV4_9ACTN</name>
<dbReference type="InterPro" id="IPR009725">
    <property type="entry name" value="3_dmu_93_MTrfase"/>
</dbReference>
<proteinExistence type="predicted"/>
<dbReference type="InterPro" id="IPR028973">
    <property type="entry name" value="PhnB-like"/>
</dbReference>
<organism evidence="2 3">
    <name type="scientific">Streptomyces tubbatahanensis</name>
    <dbReference type="NCBI Taxonomy" id="2923272"/>
    <lineage>
        <taxon>Bacteria</taxon>
        <taxon>Bacillati</taxon>
        <taxon>Actinomycetota</taxon>
        <taxon>Actinomycetes</taxon>
        <taxon>Kitasatosporales</taxon>
        <taxon>Streptomycetaceae</taxon>
        <taxon>Streptomyces</taxon>
    </lineage>
</organism>
<evidence type="ECO:0000259" key="1">
    <source>
        <dbReference type="Pfam" id="PF06983"/>
    </source>
</evidence>
<dbReference type="Gene3D" id="3.10.180.10">
    <property type="entry name" value="2,3-Dihydroxybiphenyl 1,2-Dioxygenase, domain 1"/>
    <property type="match status" value="1"/>
</dbReference>
<dbReference type="Proteomes" id="UP001202244">
    <property type="component" value="Chromosome"/>
</dbReference>
<accession>A0ABY3XQV4</accession>
<dbReference type="EMBL" id="CP093846">
    <property type="protein sequence ID" value="UNS96608.1"/>
    <property type="molecule type" value="Genomic_DNA"/>
</dbReference>
<dbReference type="CDD" id="cd06588">
    <property type="entry name" value="PhnB_like"/>
    <property type="match status" value="1"/>
</dbReference>
<evidence type="ECO:0000313" key="3">
    <source>
        <dbReference type="Proteomes" id="UP001202244"/>
    </source>
</evidence>
<evidence type="ECO:0000313" key="2">
    <source>
        <dbReference type="EMBL" id="UNS96608.1"/>
    </source>
</evidence>
<dbReference type="InterPro" id="IPR029068">
    <property type="entry name" value="Glyas_Bleomycin-R_OHBP_Dase"/>
</dbReference>
<dbReference type="RefSeq" id="WP_242750650.1">
    <property type="nucleotide sequence ID" value="NZ_CP093846.1"/>
</dbReference>
<dbReference type="PIRSF" id="PIRSF021700">
    <property type="entry name" value="3_dmu_93_MTrfase"/>
    <property type="match status" value="1"/>
</dbReference>
<reference evidence="2 3" key="1">
    <citation type="journal article" date="2023" name="Microbiol. Spectr.">
        <title>Synergy between Genome Mining, Metabolomics, and Bioinformatics Uncovers Antibacterial Chlorinated Carbazole Alkaloids and Their Biosynthetic Gene Cluster from Streptomyces tubbatahanensis sp. nov., a Novel Actinomycete Isolated from Sulu Sea, Philippines.</title>
        <authorList>
            <person name="Tenebro C.P."/>
            <person name="Trono D.J.V.L."/>
            <person name="Balida L.A.P."/>
            <person name="Bayog L.K.A."/>
            <person name="Bruna J.R."/>
            <person name="Sabido E.M."/>
            <person name="Caspe D.P.C."/>
            <person name="de Los Santos E.L.C."/>
            <person name="Saludes J.P."/>
            <person name="Dalisay D.S."/>
        </authorList>
    </citation>
    <scope>NUCLEOTIDE SEQUENCE [LARGE SCALE GENOMIC DNA]</scope>
    <source>
        <strain evidence="2 3">DSD3025</strain>
    </source>
</reference>
<dbReference type="PANTHER" id="PTHR33990:SF2">
    <property type="entry name" value="PHNB-LIKE DOMAIN-CONTAINING PROTEIN"/>
    <property type="match status" value="1"/>
</dbReference>
<sequence>MRQSQKIKTFLWFDTQAEEAAAFYVSLFDDSRILGVTHYGETGPGKPGSVMTVDFELAGREYVALNGGPEFSFTEAISLQVDCDSQEEVDTLWEKLTAGGGQEVQCGWLKDRYGLSWQIVPRRLFELLEAADSAQAEAVTAAMLGMVKLDVATLEAAARR</sequence>
<feature type="domain" description="PhnB-like" evidence="1">
    <location>
        <begin position="5"/>
        <end position="120"/>
    </location>
</feature>
<dbReference type="PANTHER" id="PTHR33990">
    <property type="entry name" value="PROTEIN YJDN-RELATED"/>
    <property type="match status" value="1"/>
</dbReference>